<dbReference type="EMBL" id="FRBK01000004">
    <property type="protein sequence ID" value="SHL35292.1"/>
    <property type="molecule type" value="Genomic_DNA"/>
</dbReference>
<proteinExistence type="predicted"/>
<dbReference type="Proteomes" id="UP000184388">
    <property type="component" value="Unassembled WGS sequence"/>
</dbReference>
<accession>A0A9X8QQI4</accession>
<comment type="caution">
    <text evidence="2">The sequence shown here is derived from an EMBL/GenBank/DDBJ whole genome shotgun (WGS) entry which is preliminary data.</text>
</comment>
<reference evidence="3" key="1">
    <citation type="submission" date="2016-11" db="EMBL/GenBank/DDBJ databases">
        <authorList>
            <person name="Jaros S."/>
            <person name="Januszkiewicz K."/>
            <person name="Wedrychowicz H."/>
        </authorList>
    </citation>
    <scope>NUCLEOTIDE SEQUENCE [LARGE SCALE GENOMIC DNA]</scope>
    <source>
        <strain evidence="3">CGMCC 4.3555</strain>
    </source>
</reference>
<feature type="region of interest" description="Disordered" evidence="1">
    <location>
        <begin position="1"/>
        <end position="25"/>
    </location>
</feature>
<dbReference type="CDD" id="cd20691">
    <property type="entry name" value="CdiI_EC536-like"/>
    <property type="match status" value="1"/>
</dbReference>
<name>A0A9X8QQI4_9ACTN</name>
<gene>
    <name evidence="2" type="ORF">SAMN05216268_10423</name>
</gene>
<protein>
    <submittedName>
        <fullName evidence="2">Uncharacterized protein</fullName>
    </submittedName>
</protein>
<evidence type="ECO:0000256" key="1">
    <source>
        <dbReference type="SAM" id="MobiDB-lite"/>
    </source>
</evidence>
<dbReference type="InterPro" id="IPR040547">
    <property type="entry name" value="CdiI"/>
</dbReference>
<sequence length="138" mass="14862">MTGSKHGSLSLEEIEGDRWPDPPAGATRLTATVHAVRRRPVSALGPEDLRLLIQQNIGLPHLLPRAVDVLRADPLVEGDLYEGDLLSTVLTRDHAAWAGAPQAARALRLIVAAMDDVPPDLQGEVDDFLALSARLARL</sequence>
<evidence type="ECO:0000313" key="2">
    <source>
        <dbReference type="EMBL" id="SHL35292.1"/>
    </source>
</evidence>
<dbReference type="Pfam" id="PF18616">
    <property type="entry name" value="CdiI_3"/>
    <property type="match status" value="1"/>
</dbReference>
<organism evidence="2 3">
    <name type="scientific">Streptomyces yunnanensis</name>
    <dbReference type="NCBI Taxonomy" id="156453"/>
    <lineage>
        <taxon>Bacteria</taxon>
        <taxon>Bacillati</taxon>
        <taxon>Actinomycetota</taxon>
        <taxon>Actinomycetes</taxon>
        <taxon>Kitasatosporales</taxon>
        <taxon>Streptomycetaceae</taxon>
        <taxon>Streptomyces</taxon>
    </lineage>
</organism>
<dbReference type="AlphaFoldDB" id="A0A9X8QQI4"/>
<evidence type="ECO:0000313" key="3">
    <source>
        <dbReference type="Proteomes" id="UP000184388"/>
    </source>
</evidence>